<evidence type="ECO:0000256" key="2">
    <source>
        <dbReference type="ARBA" id="ARBA00022485"/>
    </source>
</evidence>
<dbReference type="Pfam" id="PF13746">
    <property type="entry name" value="Fer4_18"/>
    <property type="match status" value="1"/>
</dbReference>
<feature type="transmembrane region" description="Helical" evidence="7">
    <location>
        <begin position="165"/>
        <end position="188"/>
    </location>
</feature>
<feature type="domain" description="4Fe-4S ferredoxin-type" evidence="8">
    <location>
        <begin position="258"/>
        <end position="288"/>
    </location>
</feature>
<protein>
    <recommendedName>
        <fullName evidence="8">4Fe-4S ferredoxin-type domain-containing protein</fullName>
    </recommendedName>
</protein>
<dbReference type="GO" id="GO:0046872">
    <property type="term" value="F:metal ion binding"/>
    <property type="evidence" value="ECO:0007669"/>
    <property type="project" value="UniProtKB-KW"/>
</dbReference>
<organism evidence="9">
    <name type="scientific">marine sediment metagenome</name>
    <dbReference type="NCBI Taxonomy" id="412755"/>
    <lineage>
        <taxon>unclassified sequences</taxon>
        <taxon>metagenomes</taxon>
        <taxon>ecological metagenomes</taxon>
    </lineage>
</organism>
<dbReference type="InterPro" id="IPR014116">
    <property type="entry name" value="Cyt_c_oxidase_cbb3_FixG"/>
</dbReference>
<dbReference type="PROSITE" id="PS00198">
    <property type="entry name" value="4FE4S_FER_1"/>
    <property type="match status" value="1"/>
</dbReference>
<reference evidence="9" key="1">
    <citation type="journal article" date="2015" name="Nature">
        <title>Complex archaea that bridge the gap between prokaryotes and eukaryotes.</title>
        <authorList>
            <person name="Spang A."/>
            <person name="Saw J.H."/>
            <person name="Jorgensen S.L."/>
            <person name="Zaremba-Niedzwiedzka K."/>
            <person name="Martijn J."/>
            <person name="Lind A.E."/>
            <person name="van Eijk R."/>
            <person name="Schleper C."/>
            <person name="Guy L."/>
            <person name="Ettema T.J."/>
        </authorList>
    </citation>
    <scope>NUCLEOTIDE SEQUENCE</scope>
</reference>
<feature type="transmembrane region" description="Helical" evidence="7">
    <location>
        <begin position="45"/>
        <end position="62"/>
    </location>
</feature>
<keyword evidence="7" id="KW-1133">Transmembrane helix</keyword>
<dbReference type="GO" id="GO:0005886">
    <property type="term" value="C:plasma membrane"/>
    <property type="evidence" value="ECO:0007669"/>
    <property type="project" value="TreeGrafter"/>
</dbReference>
<proteinExistence type="predicted"/>
<sequence length="473" mass="53689">MSQSQGKITEDVSQIYEEVSDWHVNAGEQRIVAKRMKGRFRLRKWIGMSVWLILFLGPYLRWNGQQAILFDIPNRQFNFFDLTVFPQDIWMLSLTLLFFAILLAAVTSVAGRVFCGYFCFQTVWTDIYTFIETRIEGDSPQKAKKFKEAPLTINKLSRVVFKHSLWLLIALLTGLSFAAWFTDAYQLWHDYFTLKAPVPAWIALAVFGVFTYIFAGFMREQVCFWLCPYARLQGVMYDQDTVLPAYDAERGEPRGKLKKGQMDDAKGSCIDCKVCVAVCPTGIDIRKGQQEGCITCGLCIDACDSIMDKTNQDRGLIRYASYKELQHDRNVIPMYRRPRVIIYGMILLASLAGVIYGFATLSPTEFQVLHERQPLFVRLSDGSIQNKYTIKLLNKTQNPINVRFEVNGLEGASLHGMNDEVVVEPGKVVPVTALVRVPEANLNGGLSPIEFKADVLNNEAISSTYQSMFMAPK</sequence>
<dbReference type="PROSITE" id="PS51379">
    <property type="entry name" value="4FE4S_FER_2"/>
    <property type="match status" value="1"/>
</dbReference>
<feature type="transmembrane region" description="Helical" evidence="7">
    <location>
        <begin position="200"/>
        <end position="218"/>
    </location>
</feature>
<dbReference type="Pfam" id="PF12801">
    <property type="entry name" value="Fer4_5"/>
    <property type="match status" value="1"/>
</dbReference>
<name>A0A0F9JHW0_9ZZZZ</name>
<dbReference type="EMBL" id="LAZR01009992">
    <property type="protein sequence ID" value="KKM69444.1"/>
    <property type="molecule type" value="Genomic_DNA"/>
</dbReference>
<gene>
    <name evidence="9" type="ORF">LCGC14_1450750</name>
</gene>
<evidence type="ECO:0000256" key="7">
    <source>
        <dbReference type="SAM" id="Phobius"/>
    </source>
</evidence>
<keyword evidence="7" id="KW-0812">Transmembrane</keyword>
<dbReference type="SUPFAM" id="SSF54862">
    <property type="entry name" value="4Fe-4S ferredoxins"/>
    <property type="match status" value="1"/>
</dbReference>
<keyword evidence="5" id="KW-0408">Iron</keyword>
<accession>A0A0F9JHW0</accession>
<dbReference type="InterPro" id="IPR032879">
    <property type="entry name" value="FixG_C"/>
</dbReference>
<evidence type="ECO:0000256" key="5">
    <source>
        <dbReference type="ARBA" id="ARBA00023004"/>
    </source>
</evidence>
<evidence type="ECO:0000256" key="4">
    <source>
        <dbReference type="ARBA" id="ARBA00022982"/>
    </source>
</evidence>
<dbReference type="InterPro" id="IPR017900">
    <property type="entry name" value="4Fe4S_Fe_S_CS"/>
</dbReference>
<keyword evidence="4" id="KW-0249">Electron transport</keyword>
<keyword evidence="7" id="KW-0472">Membrane</keyword>
<keyword evidence="1" id="KW-0813">Transport</keyword>
<keyword evidence="3" id="KW-0479">Metal-binding</keyword>
<keyword evidence="6" id="KW-0411">Iron-sulfur</keyword>
<feature type="transmembrane region" description="Helical" evidence="7">
    <location>
        <begin position="89"/>
        <end position="110"/>
    </location>
</feature>
<feature type="transmembrane region" description="Helical" evidence="7">
    <location>
        <begin position="340"/>
        <end position="359"/>
    </location>
</feature>
<dbReference type="NCBIfam" id="TIGR02745">
    <property type="entry name" value="ccoG_rdxA_fixG"/>
    <property type="match status" value="1"/>
</dbReference>
<dbReference type="InterPro" id="IPR051684">
    <property type="entry name" value="Electron_Trans/Redox"/>
</dbReference>
<evidence type="ECO:0000256" key="3">
    <source>
        <dbReference type="ARBA" id="ARBA00022723"/>
    </source>
</evidence>
<dbReference type="AlphaFoldDB" id="A0A0F9JHW0"/>
<keyword evidence="2" id="KW-0004">4Fe-4S</keyword>
<dbReference type="GO" id="GO:0051539">
    <property type="term" value="F:4 iron, 4 sulfur cluster binding"/>
    <property type="evidence" value="ECO:0007669"/>
    <property type="project" value="UniProtKB-KW"/>
</dbReference>
<dbReference type="PANTHER" id="PTHR30176">
    <property type="entry name" value="FERREDOXIN-TYPE PROTEIN NAPH"/>
    <property type="match status" value="1"/>
</dbReference>
<evidence type="ECO:0000256" key="1">
    <source>
        <dbReference type="ARBA" id="ARBA00022448"/>
    </source>
</evidence>
<dbReference type="PANTHER" id="PTHR30176:SF3">
    <property type="entry name" value="FERREDOXIN-TYPE PROTEIN NAPH"/>
    <property type="match status" value="1"/>
</dbReference>
<evidence type="ECO:0000313" key="9">
    <source>
        <dbReference type="EMBL" id="KKM69444.1"/>
    </source>
</evidence>
<evidence type="ECO:0000256" key="6">
    <source>
        <dbReference type="ARBA" id="ARBA00023014"/>
    </source>
</evidence>
<dbReference type="InterPro" id="IPR017896">
    <property type="entry name" value="4Fe4S_Fe-S-bd"/>
</dbReference>
<comment type="caution">
    <text evidence="9">The sequence shown here is derived from an EMBL/GenBank/DDBJ whole genome shotgun (WGS) entry which is preliminary data.</text>
</comment>
<dbReference type="Pfam" id="PF11614">
    <property type="entry name" value="FixG_C"/>
    <property type="match status" value="1"/>
</dbReference>
<dbReference type="Gene3D" id="2.60.40.10">
    <property type="entry name" value="Immunoglobulins"/>
    <property type="match status" value="1"/>
</dbReference>
<evidence type="ECO:0000259" key="8">
    <source>
        <dbReference type="PROSITE" id="PS51379"/>
    </source>
</evidence>
<dbReference type="InterPro" id="IPR013783">
    <property type="entry name" value="Ig-like_fold"/>
</dbReference>